<name>A0A0F7ZGS5_9HYPO</name>
<sequence length="212" mass="23436">MTYVRRSAGLVADQKRPTATRDILWLTVNGVTVVNFYWQPDYDVALEILLRWNATDKCLVSGDFNAKHPSWQAGRQEHRGEDIAFWAMDNRLSLLNAVDVLTNARGSTIDLAFSNIPLADVVVEDHLATGSNHFTLSITLPGQDLAPLPVCKIRLDSDEELKRLVGLVEAGAAFIPATNTSPSELLWSSSSLSPVLQALFLFRAVQFLNLCI</sequence>
<dbReference type="AlphaFoldDB" id="A0A0F7ZGS5"/>
<reference evidence="2 3" key="1">
    <citation type="journal article" date="2014" name="Genome Biol. Evol.">
        <title>Comparative genomics and transcriptomics analyses reveal divergent lifestyle features of nematode endoparasitic fungus Hirsutella minnesotensis.</title>
        <authorList>
            <person name="Lai Y."/>
            <person name="Liu K."/>
            <person name="Zhang X."/>
            <person name="Zhang X."/>
            <person name="Li K."/>
            <person name="Wang N."/>
            <person name="Shu C."/>
            <person name="Wu Y."/>
            <person name="Wang C."/>
            <person name="Bushley K.E."/>
            <person name="Xiang M."/>
            <person name="Liu X."/>
        </authorList>
    </citation>
    <scope>NUCLEOTIDE SEQUENCE [LARGE SCALE GENOMIC DNA]</scope>
    <source>
        <strain evidence="2 3">3608</strain>
    </source>
</reference>
<evidence type="ECO:0000313" key="2">
    <source>
        <dbReference type="EMBL" id="KJZ71401.1"/>
    </source>
</evidence>
<dbReference type="Proteomes" id="UP000054481">
    <property type="component" value="Unassembled WGS sequence"/>
</dbReference>
<evidence type="ECO:0000259" key="1">
    <source>
        <dbReference type="Pfam" id="PF14529"/>
    </source>
</evidence>
<protein>
    <recommendedName>
        <fullName evidence="1">Endonuclease/exonuclease/phosphatase domain-containing protein</fullName>
    </recommendedName>
</protein>
<dbReference type="EMBL" id="KQ030575">
    <property type="protein sequence ID" value="KJZ71401.1"/>
    <property type="molecule type" value="Genomic_DNA"/>
</dbReference>
<dbReference type="InterPro" id="IPR036691">
    <property type="entry name" value="Endo/exonu/phosph_ase_sf"/>
</dbReference>
<feature type="domain" description="Endonuclease/exonuclease/phosphatase" evidence="1">
    <location>
        <begin position="32"/>
        <end position="134"/>
    </location>
</feature>
<accession>A0A0F7ZGS5</accession>
<dbReference type="GO" id="GO:0003824">
    <property type="term" value="F:catalytic activity"/>
    <property type="evidence" value="ECO:0007669"/>
    <property type="project" value="InterPro"/>
</dbReference>
<evidence type="ECO:0000313" key="3">
    <source>
        <dbReference type="Proteomes" id="UP000054481"/>
    </source>
</evidence>
<dbReference type="Gene3D" id="3.60.10.10">
    <property type="entry name" value="Endonuclease/exonuclease/phosphatase"/>
    <property type="match status" value="1"/>
</dbReference>
<dbReference type="OrthoDB" id="5145195at2759"/>
<dbReference type="SUPFAM" id="SSF56219">
    <property type="entry name" value="DNase I-like"/>
    <property type="match status" value="1"/>
</dbReference>
<dbReference type="InterPro" id="IPR005135">
    <property type="entry name" value="Endo/exonuclease/phosphatase"/>
</dbReference>
<dbReference type="Pfam" id="PF14529">
    <property type="entry name" value="Exo_endo_phos_2"/>
    <property type="match status" value="1"/>
</dbReference>
<proteinExistence type="predicted"/>
<gene>
    <name evidence="2" type="ORF">HIM_09189</name>
</gene>
<organism evidence="2 3">
    <name type="scientific">Hirsutella minnesotensis 3608</name>
    <dbReference type="NCBI Taxonomy" id="1043627"/>
    <lineage>
        <taxon>Eukaryota</taxon>
        <taxon>Fungi</taxon>
        <taxon>Dikarya</taxon>
        <taxon>Ascomycota</taxon>
        <taxon>Pezizomycotina</taxon>
        <taxon>Sordariomycetes</taxon>
        <taxon>Hypocreomycetidae</taxon>
        <taxon>Hypocreales</taxon>
        <taxon>Ophiocordycipitaceae</taxon>
        <taxon>Hirsutella</taxon>
    </lineage>
</organism>
<keyword evidence="3" id="KW-1185">Reference proteome</keyword>